<evidence type="ECO:0000313" key="2">
    <source>
        <dbReference type="Proteomes" id="UP001501666"/>
    </source>
</evidence>
<comment type="caution">
    <text evidence="1">The sequence shown here is derived from an EMBL/GenBank/DDBJ whole genome shotgun (WGS) entry which is preliminary data.</text>
</comment>
<dbReference type="RefSeq" id="WP_346146555.1">
    <property type="nucleotide sequence ID" value="NZ_BAAATE010000006.1"/>
</dbReference>
<keyword evidence="2" id="KW-1185">Reference proteome</keyword>
<sequence length="164" mass="18939">MTDSQRRVQRRLHDLLREELLELWHDLAAAHRRSRARPPRQSLECRRLIRRIKAITRVSGATAPGNIGFAFLLTGLYQEIHEELGLNVAVDEGLLQHARDFVAGGRLALGYPEGLLEENRDQRIYFLRKGERIFYRIANRTGTLPGRFDRLEDARAVLEDLADE</sequence>
<dbReference type="EMBL" id="BAAATE010000006">
    <property type="protein sequence ID" value="GAA2657593.1"/>
    <property type="molecule type" value="Genomic_DNA"/>
</dbReference>
<protein>
    <submittedName>
        <fullName evidence="1">Uncharacterized protein</fullName>
    </submittedName>
</protein>
<dbReference type="Proteomes" id="UP001501666">
    <property type="component" value="Unassembled WGS sequence"/>
</dbReference>
<reference evidence="2" key="1">
    <citation type="journal article" date="2019" name="Int. J. Syst. Evol. Microbiol.">
        <title>The Global Catalogue of Microorganisms (GCM) 10K type strain sequencing project: providing services to taxonomists for standard genome sequencing and annotation.</title>
        <authorList>
            <consortium name="The Broad Institute Genomics Platform"/>
            <consortium name="The Broad Institute Genome Sequencing Center for Infectious Disease"/>
            <person name="Wu L."/>
            <person name="Ma J."/>
        </authorList>
    </citation>
    <scope>NUCLEOTIDE SEQUENCE [LARGE SCALE GENOMIC DNA]</scope>
    <source>
        <strain evidence="2">JCM 6835</strain>
    </source>
</reference>
<proteinExistence type="predicted"/>
<name>A0ABP6E339_9ACTN</name>
<accession>A0ABP6E339</accession>
<organism evidence="1 2">
    <name type="scientific">Nonomuraea recticatena</name>
    <dbReference type="NCBI Taxonomy" id="46178"/>
    <lineage>
        <taxon>Bacteria</taxon>
        <taxon>Bacillati</taxon>
        <taxon>Actinomycetota</taxon>
        <taxon>Actinomycetes</taxon>
        <taxon>Streptosporangiales</taxon>
        <taxon>Streptosporangiaceae</taxon>
        <taxon>Nonomuraea</taxon>
    </lineage>
</organism>
<evidence type="ECO:0000313" key="1">
    <source>
        <dbReference type="EMBL" id="GAA2657593.1"/>
    </source>
</evidence>
<gene>
    <name evidence="1" type="ORF">GCM10010412_028380</name>
</gene>